<reference evidence="1 2" key="1">
    <citation type="journal article" date="2020" name="Microb. Ecol.">
        <title>Ecogenomics of the Marine Benthic Filamentous Cyanobacterium Adonisia.</title>
        <authorList>
            <person name="Walter J.M."/>
            <person name="Coutinho F.H."/>
            <person name="Leomil L."/>
            <person name="Hargreaves P.I."/>
            <person name="Campeao M.E."/>
            <person name="Vieira V.V."/>
            <person name="Silva B.S."/>
            <person name="Fistarol G.O."/>
            <person name="Salomon P.S."/>
            <person name="Sawabe T."/>
            <person name="Mino S."/>
            <person name="Hosokawa M."/>
            <person name="Miyashita H."/>
            <person name="Maruyama F."/>
            <person name="van Verk M.C."/>
            <person name="Dutilh B.E."/>
            <person name="Thompson C.C."/>
            <person name="Thompson F.L."/>
        </authorList>
    </citation>
    <scope>NUCLEOTIDE SEQUENCE [LARGE SCALE GENOMIC DNA]</scope>
    <source>
        <strain evidence="1 2">CCMR0082</strain>
    </source>
</reference>
<dbReference type="AlphaFoldDB" id="A0A6M0S5U2"/>
<accession>A0A6M0S5U2</accession>
<gene>
    <name evidence="1" type="ORF">D0962_13885</name>
</gene>
<dbReference type="PANTHER" id="PTHR30007:SF0">
    <property type="entry name" value="TRANSPOSASE"/>
    <property type="match status" value="1"/>
</dbReference>
<dbReference type="EMBL" id="QZCE01000002">
    <property type="protein sequence ID" value="NEZ63864.1"/>
    <property type="molecule type" value="Genomic_DNA"/>
</dbReference>
<sequence length="127" mass="15130">MLILGVLGEIIEQVYHCILELTTKLGESFILAHYRWVVERTLSWLDKARRLYRDYEMLPENHEGAVYGVMIRLRLRRLTDNRRRWTSKTPQAAEYLFMTPLLLNTHPFKGSCLRLSCHRCRLNLLRA</sequence>
<organism evidence="1 2">
    <name type="scientific">Adonisia turfae CCMR0082</name>
    <dbReference type="NCBI Taxonomy" id="2304604"/>
    <lineage>
        <taxon>Bacteria</taxon>
        <taxon>Bacillati</taxon>
        <taxon>Cyanobacteriota</taxon>
        <taxon>Adonisia</taxon>
        <taxon>Adonisia turfae</taxon>
    </lineage>
</organism>
<comment type="caution">
    <text evidence="1">The sequence shown here is derived from an EMBL/GenBank/DDBJ whole genome shotgun (WGS) entry which is preliminary data.</text>
</comment>
<dbReference type="PANTHER" id="PTHR30007">
    <property type="entry name" value="PHP DOMAIN PROTEIN"/>
    <property type="match status" value="1"/>
</dbReference>
<evidence type="ECO:0000313" key="2">
    <source>
        <dbReference type="Proteomes" id="UP000473574"/>
    </source>
</evidence>
<evidence type="ECO:0000313" key="1">
    <source>
        <dbReference type="EMBL" id="NEZ63864.1"/>
    </source>
</evidence>
<name>A0A6M0S5U2_9CYAN</name>
<proteinExistence type="predicted"/>
<protein>
    <submittedName>
        <fullName evidence="1">Uncharacterized protein</fullName>
    </submittedName>
</protein>
<dbReference type="Proteomes" id="UP000473574">
    <property type="component" value="Unassembled WGS sequence"/>
</dbReference>